<comment type="caution">
    <text evidence="1">The sequence shown here is derived from an EMBL/GenBank/DDBJ whole genome shotgun (WGS) entry which is preliminary data.</text>
</comment>
<protein>
    <submittedName>
        <fullName evidence="1">Uncharacterized protein</fullName>
    </submittedName>
</protein>
<reference evidence="1" key="1">
    <citation type="journal article" date="2020" name="Fungal Divers.">
        <title>Resolving the Mortierellaceae phylogeny through synthesis of multi-gene phylogenetics and phylogenomics.</title>
        <authorList>
            <person name="Vandepol N."/>
            <person name="Liber J."/>
            <person name="Desiro A."/>
            <person name="Na H."/>
            <person name="Kennedy M."/>
            <person name="Barry K."/>
            <person name="Grigoriev I.V."/>
            <person name="Miller A.N."/>
            <person name="O'Donnell K."/>
            <person name="Stajich J.E."/>
            <person name="Bonito G."/>
        </authorList>
    </citation>
    <scope>NUCLEOTIDE SEQUENCE</scope>
    <source>
        <strain evidence="1">MES-2147</strain>
    </source>
</reference>
<dbReference type="AlphaFoldDB" id="A0A9P6LZQ3"/>
<proteinExistence type="predicted"/>
<evidence type="ECO:0000313" key="2">
    <source>
        <dbReference type="Proteomes" id="UP000749646"/>
    </source>
</evidence>
<feature type="non-terminal residue" evidence="1">
    <location>
        <position position="1"/>
    </location>
</feature>
<dbReference type="EMBL" id="JAAAHW010006743">
    <property type="protein sequence ID" value="KAF9955651.1"/>
    <property type="molecule type" value="Genomic_DNA"/>
</dbReference>
<keyword evidence="2" id="KW-1185">Reference proteome</keyword>
<name>A0A9P6LZQ3_9FUNG</name>
<dbReference type="OrthoDB" id="2423532at2759"/>
<evidence type="ECO:0000313" key="1">
    <source>
        <dbReference type="EMBL" id="KAF9955651.1"/>
    </source>
</evidence>
<feature type="non-terminal residue" evidence="1">
    <location>
        <position position="99"/>
    </location>
</feature>
<dbReference type="Proteomes" id="UP000749646">
    <property type="component" value="Unassembled WGS sequence"/>
</dbReference>
<sequence>VFLPEGGFTDKFFTITEDNLLMALRQDSKAWLKKEFGTQEDARNHAVEHPGDLIYRLFFTKRLSYTHRPSLANPGASLPSRLALFDQEGDGKSSYDDLI</sequence>
<organism evidence="1 2">
    <name type="scientific">Modicella reniformis</name>
    <dbReference type="NCBI Taxonomy" id="1440133"/>
    <lineage>
        <taxon>Eukaryota</taxon>
        <taxon>Fungi</taxon>
        <taxon>Fungi incertae sedis</taxon>
        <taxon>Mucoromycota</taxon>
        <taxon>Mortierellomycotina</taxon>
        <taxon>Mortierellomycetes</taxon>
        <taxon>Mortierellales</taxon>
        <taxon>Mortierellaceae</taxon>
        <taxon>Modicella</taxon>
    </lineage>
</organism>
<gene>
    <name evidence="1" type="ORF">BGZ65_003259</name>
</gene>
<accession>A0A9P6LZQ3</accession>